<keyword evidence="3 5" id="KW-0347">Helicase</keyword>
<dbReference type="EMBL" id="BSXU01001245">
    <property type="protein sequence ID" value="GMG25363.1"/>
    <property type="molecule type" value="Genomic_DNA"/>
</dbReference>
<dbReference type="Pfam" id="PF14214">
    <property type="entry name" value="Helitron_like_N"/>
    <property type="match status" value="1"/>
</dbReference>
<dbReference type="GO" id="GO:0006310">
    <property type="term" value="P:DNA recombination"/>
    <property type="evidence" value="ECO:0007669"/>
    <property type="project" value="UniProtKB-KW"/>
</dbReference>
<dbReference type="Proteomes" id="UP001165063">
    <property type="component" value="Unassembled WGS sequence"/>
</dbReference>
<evidence type="ECO:0000256" key="5">
    <source>
        <dbReference type="RuleBase" id="RU363044"/>
    </source>
</evidence>
<keyword evidence="1 5" id="KW-0547">Nucleotide-binding</keyword>
<evidence type="ECO:0000256" key="1">
    <source>
        <dbReference type="ARBA" id="ARBA00022741"/>
    </source>
</evidence>
<keyword evidence="5" id="KW-0234">DNA repair</keyword>
<keyword evidence="5" id="KW-0233">DNA recombination</keyword>
<dbReference type="AlphaFoldDB" id="A0A9W6YVU0"/>
<evidence type="ECO:0000259" key="6">
    <source>
        <dbReference type="Pfam" id="PF02689"/>
    </source>
</evidence>
<keyword evidence="5" id="KW-0227">DNA damage</keyword>
<evidence type="ECO:0000259" key="8">
    <source>
        <dbReference type="Pfam" id="PF14214"/>
    </source>
</evidence>
<dbReference type="SUPFAM" id="SSF52540">
    <property type="entry name" value="P-loop containing nucleoside triphosphate hydrolases"/>
    <property type="match status" value="2"/>
</dbReference>
<dbReference type="PANTHER" id="PTHR10492">
    <property type="match status" value="1"/>
</dbReference>
<dbReference type="GO" id="GO:0016787">
    <property type="term" value="F:hydrolase activity"/>
    <property type="evidence" value="ECO:0007669"/>
    <property type="project" value="UniProtKB-KW"/>
</dbReference>
<dbReference type="Gene3D" id="3.40.50.300">
    <property type="entry name" value="P-loop containing nucleotide triphosphate hydrolases"/>
    <property type="match status" value="2"/>
</dbReference>
<dbReference type="GO" id="GO:0006281">
    <property type="term" value="P:DNA repair"/>
    <property type="evidence" value="ECO:0007669"/>
    <property type="project" value="UniProtKB-KW"/>
</dbReference>
<reference evidence="10" key="1">
    <citation type="submission" date="2023-04" db="EMBL/GenBank/DDBJ databases">
        <title>Ambrosiozyma monospora NBRC 1965.</title>
        <authorList>
            <person name="Ichikawa N."/>
            <person name="Sato H."/>
            <person name="Tonouchi N."/>
        </authorList>
    </citation>
    <scope>NUCLEOTIDE SEQUENCE</scope>
    <source>
        <strain evidence="10">NBRC 1965</strain>
    </source>
</reference>
<accession>A0A9W6YVU0</accession>
<keyword evidence="11" id="KW-1185">Reference proteome</keyword>
<dbReference type="GO" id="GO:0043139">
    <property type="term" value="F:5'-3' DNA helicase activity"/>
    <property type="evidence" value="ECO:0007669"/>
    <property type="project" value="UniProtKB-EC"/>
</dbReference>
<dbReference type="Pfam" id="PF21530">
    <property type="entry name" value="Pif1_2B_dom"/>
    <property type="match status" value="1"/>
</dbReference>
<dbReference type="InterPro" id="IPR010285">
    <property type="entry name" value="DNA_helicase_pif1-like_DEAD"/>
</dbReference>
<proteinExistence type="inferred from homology"/>
<keyword evidence="2 5" id="KW-0378">Hydrolase</keyword>
<comment type="similarity">
    <text evidence="5">Belongs to the helicase family.</text>
</comment>
<feature type="domain" description="Helitron helicase-like" evidence="8">
    <location>
        <begin position="68"/>
        <end position="233"/>
    </location>
</feature>
<sequence>MPSHFILLFPFADPQWTTGLHLLDPRDHMSETNRKVTMRMWAIFRLMTRSSDGTLVDPANPQSNRYASIHLAGRLFQEFVCDVWCTIEQNDLNFLRQRQNQYRAELQSGIMDAIANDTPLDEIGQAVVLPSSHTGSVRNMRDHFFNSMVLVREFGSPSFFITMTCNPRWPDIINNIPRGQNATDRPDIVARVFKKKLDALIAELTNNAMGTYRGRCWVVEYQKRGLPHAHILLWVTGVDLTNPAIVDQFISAEIPHDDEVLANIVLKHQMHNCTPKCRPDEFSKCSKHFPKPYSTETAVNPDSYALPRRRNAAAGGDDRNSLVVPYNPYLSRLFDCHLNVEVCFGIKAVKYIHKYLHKGQDRCWVDVNAQNDEIQAHLDSRYVSSMEAAYRIFMFPTHNLMPSVMTLQVHLEGQQWIVYNPNANQTVIHDTPLIAYFKFNSSLAESDPTFTLPRYTYEQFPEHYSWNSKTHEWRPRNNNRRQFGRLVFIYPGSGERYFLRMLLNIVPGAQSFAHLRTVTGHNGNLPFPTFREACAALGLLDEDRAWVNLFTDAATFQTGSQLRQLFVSVLPEITDPQGILQQFAEFFQEGLLIDLQTNFTYLESIGDVNNITTVDATVDPIANILNDFMMFKFSEQLEKTGKSLATFGFDMPNINWPEFTREGVHVGVSSDFYDFELDETNDIIEDNLNPEQQEAFDTVVNMVLNFGPGSDQQPNLFFLNGPGGTGKTFLYKKIYHFLRGRGKIVMCVASSGCAALLLPRGSTAHHRFKIPVNVDSDSVCSVSKSSVLAECLLNTDLFIWDEATLQNRYVFETVDRTLRDLTSNADVPFGGKAFLFGGDWSQCLPVIRGKTNSADIVPFTLKRSYLWSHITVLKLVTNMRLNANTSPNNAAYAAWLANISRNPAYFNVPLNLPEYLARVHTVNDLIENIFPAQDLLNPDPDSAIITTTNRAVNEINDIIFDKLDLPAMVYRAHDSIFEDNVQFHHYSQENLNSMHMEGLPSGIISLKVNCIVMLLRNVNSDAGLCNGTRLKVLELQPYSIKASIIGGAHDGEITVIYRMTLQSQDGGFVFKRKQFPVRLAYAMTVHKSQGQSLNKVGIDLTSDVFAHGLLYVALSRATNTENVYLLTPDDDSFQVMNKVFSEVVDDIVD</sequence>
<dbReference type="InterPro" id="IPR003840">
    <property type="entry name" value="DNA_helicase_dom"/>
</dbReference>
<evidence type="ECO:0000259" key="7">
    <source>
        <dbReference type="Pfam" id="PF05970"/>
    </source>
</evidence>
<dbReference type="Pfam" id="PF05970">
    <property type="entry name" value="PIF1"/>
    <property type="match status" value="1"/>
</dbReference>
<evidence type="ECO:0000256" key="2">
    <source>
        <dbReference type="ARBA" id="ARBA00022801"/>
    </source>
</evidence>
<comment type="catalytic activity">
    <reaction evidence="5">
        <text>ATP + H2O = ADP + phosphate + H(+)</text>
        <dbReference type="Rhea" id="RHEA:13065"/>
        <dbReference type="ChEBI" id="CHEBI:15377"/>
        <dbReference type="ChEBI" id="CHEBI:15378"/>
        <dbReference type="ChEBI" id="CHEBI:30616"/>
        <dbReference type="ChEBI" id="CHEBI:43474"/>
        <dbReference type="ChEBI" id="CHEBI:456216"/>
        <dbReference type="EC" id="5.6.2.3"/>
    </reaction>
</comment>
<comment type="caution">
    <text evidence="10">The sequence shown here is derived from an EMBL/GenBank/DDBJ whole genome shotgun (WGS) entry which is preliminary data.</text>
</comment>
<evidence type="ECO:0000256" key="3">
    <source>
        <dbReference type="ARBA" id="ARBA00022806"/>
    </source>
</evidence>
<dbReference type="InterPro" id="IPR025476">
    <property type="entry name" value="Helitron_helicase-like"/>
</dbReference>
<feature type="domain" description="DNA helicase Pif1-like DEAD-box helicase" evidence="7">
    <location>
        <begin position="688"/>
        <end position="897"/>
    </location>
</feature>
<evidence type="ECO:0000256" key="4">
    <source>
        <dbReference type="ARBA" id="ARBA00022840"/>
    </source>
</evidence>
<organism evidence="10 11">
    <name type="scientific">Ambrosiozyma monospora</name>
    <name type="common">Yeast</name>
    <name type="synonym">Endomycopsis monosporus</name>
    <dbReference type="NCBI Taxonomy" id="43982"/>
    <lineage>
        <taxon>Eukaryota</taxon>
        <taxon>Fungi</taxon>
        <taxon>Dikarya</taxon>
        <taxon>Ascomycota</taxon>
        <taxon>Saccharomycotina</taxon>
        <taxon>Pichiomycetes</taxon>
        <taxon>Pichiales</taxon>
        <taxon>Pichiaceae</taxon>
        <taxon>Ambrosiozyma</taxon>
    </lineage>
</organism>
<protein>
    <recommendedName>
        <fullName evidence="5">ATP-dependent DNA helicase</fullName>
        <ecNumber evidence="5">5.6.2.3</ecNumber>
    </recommendedName>
</protein>
<feature type="domain" description="DNA helicase Pif1-like 2B" evidence="9">
    <location>
        <begin position="990"/>
        <end position="1035"/>
    </location>
</feature>
<evidence type="ECO:0000259" key="9">
    <source>
        <dbReference type="Pfam" id="PF21530"/>
    </source>
</evidence>
<dbReference type="EC" id="5.6.2.3" evidence="5"/>
<name>A0A9W6YVU0_AMBMO</name>
<evidence type="ECO:0000313" key="11">
    <source>
        <dbReference type="Proteomes" id="UP001165063"/>
    </source>
</evidence>
<dbReference type="PANTHER" id="PTHR10492:SF57">
    <property type="entry name" value="ATP-DEPENDENT DNA HELICASE"/>
    <property type="match status" value="1"/>
</dbReference>
<dbReference type="Pfam" id="PF02689">
    <property type="entry name" value="Herpes_Helicase"/>
    <property type="match status" value="1"/>
</dbReference>
<dbReference type="CDD" id="cd18809">
    <property type="entry name" value="SF1_C_RecD"/>
    <property type="match status" value="1"/>
</dbReference>
<gene>
    <name evidence="10" type="ORF">Amon01_000309900</name>
</gene>
<dbReference type="GO" id="GO:0000723">
    <property type="term" value="P:telomere maintenance"/>
    <property type="evidence" value="ECO:0007669"/>
    <property type="project" value="InterPro"/>
</dbReference>
<dbReference type="InterPro" id="IPR049163">
    <property type="entry name" value="Pif1-like_2B_dom"/>
</dbReference>
<evidence type="ECO:0000313" key="10">
    <source>
        <dbReference type="EMBL" id="GMG25363.1"/>
    </source>
</evidence>
<dbReference type="OrthoDB" id="4360910at2759"/>
<feature type="domain" description="DNA replication helicase" evidence="6">
    <location>
        <begin position="1081"/>
        <end position="1124"/>
    </location>
</feature>
<dbReference type="GO" id="GO:0005524">
    <property type="term" value="F:ATP binding"/>
    <property type="evidence" value="ECO:0007669"/>
    <property type="project" value="UniProtKB-KW"/>
</dbReference>
<comment type="cofactor">
    <cofactor evidence="5">
        <name>Mg(2+)</name>
        <dbReference type="ChEBI" id="CHEBI:18420"/>
    </cofactor>
</comment>
<keyword evidence="4 5" id="KW-0067">ATP-binding</keyword>
<dbReference type="InterPro" id="IPR027417">
    <property type="entry name" value="P-loop_NTPase"/>
</dbReference>